<reference evidence="2" key="2">
    <citation type="submission" date="2015-08" db="UniProtKB">
        <authorList>
            <consortium name="WormBaseParasite"/>
        </authorList>
    </citation>
    <scope>IDENTIFICATION</scope>
</reference>
<dbReference type="WBParaSite" id="SVE_0062400.1">
    <property type="protein sequence ID" value="SVE_0062400.1"/>
    <property type="gene ID" value="SVE_0062400"/>
</dbReference>
<dbReference type="AlphaFoldDB" id="A0A0K0EVS4"/>
<sequence>MDDVKMDEPTTNFLSLSDIFKLQILKELDWKSLMNLKLVCRNFYFLIEKNIEHMDRPKVRELKVVCRHGEVRFLDYIIKKHSYLFIEPQDVICFFKSKKQYDRFLKERDFTEIEKLELFKEWTYCPANEGYKYIRNEYIEIMEVNADEIECDEYYFKISEDGYDEDSIAFDQYSLEKRFITIETVSDASWKKLCYDLCIKSDSLRDHGFFEKNGSALIAVKLVMCRLTGNPNFNYINVSTNDERPLHMDILECLFKCNYFNFEGRCNRKQIYFIFELDAFFNEFERNFYYEIFNKVKFANNLEEFEETFNFENGEHLGDFSIETLMNCQKCGTEHLNKIYFSESDSTLEIILK</sequence>
<keyword evidence="1" id="KW-1185">Reference proteome</keyword>
<protein>
    <submittedName>
        <fullName evidence="2">F-box domain-containing protein</fullName>
    </submittedName>
</protein>
<dbReference type="Proteomes" id="UP000035680">
    <property type="component" value="Unassembled WGS sequence"/>
</dbReference>
<dbReference type="SUPFAM" id="SSF81383">
    <property type="entry name" value="F-box domain"/>
    <property type="match status" value="1"/>
</dbReference>
<accession>A0A0K0EVS4</accession>
<proteinExistence type="predicted"/>
<organism evidence="1 2">
    <name type="scientific">Strongyloides venezuelensis</name>
    <name type="common">Threadworm</name>
    <dbReference type="NCBI Taxonomy" id="75913"/>
    <lineage>
        <taxon>Eukaryota</taxon>
        <taxon>Metazoa</taxon>
        <taxon>Ecdysozoa</taxon>
        <taxon>Nematoda</taxon>
        <taxon>Chromadorea</taxon>
        <taxon>Rhabditida</taxon>
        <taxon>Tylenchina</taxon>
        <taxon>Panagrolaimomorpha</taxon>
        <taxon>Strongyloidoidea</taxon>
        <taxon>Strongyloididae</taxon>
        <taxon>Strongyloides</taxon>
    </lineage>
</organism>
<reference evidence="1" key="1">
    <citation type="submission" date="2014-07" db="EMBL/GenBank/DDBJ databases">
        <authorList>
            <person name="Martin A.A"/>
            <person name="De Silva N."/>
        </authorList>
    </citation>
    <scope>NUCLEOTIDE SEQUENCE</scope>
</reference>
<evidence type="ECO:0000313" key="1">
    <source>
        <dbReference type="Proteomes" id="UP000035680"/>
    </source>
</evidence>
<dbReference type="InterPro" id="IPR036047">
    <property type="entry name" value="F-box-like_dom_sf"/>
</dbReference>
<name>A0A0K0EVS4_STRVS</name>
<evidence type="ECO:0000313" key="2">
    <source>
        <dbReference type="WBParaSite" id="SVE_0062400.1"/>
    </source>
</evidence>